<dbReference type="Pfam" id="PF13149">
    <property type="entry name" value="Mfa_like_1"/>
    <property type="match status" value="1"/>
</dbReference>
<dbReference type="InterPro" id="IPR042278">
    <property type="entry name" value="Mfa-like_1_N"/>
</dbReference>
<dbReference type="Proteomes" id="UP000310760">
    <property type="component" value="Unassembled WGS sequence"/>
</dbReference>
<proteinExistence type="predicted"/>
<sequence>MYIIMKKNLFLSLALAAICISSCSDKEEPAEQDVYLEIVTEIQTRSTIVKTEFADDDRLLINAGGTRTTGTYSSGKWTLNPPIRLEKGETLDVTAVCPYIVTDITAVPVDVRQQTDCLYATATATQTSPVAHLGMKHALSSLAFNIQGAGTVESISFVLPADGTLDATRGVVSPGDKAPLTLSVERGMEPEGWTEEVPDIFVIPNTRLSALTVRIDGRDYTVDVEHTIDQGMKYMFRLAYAGNLLALSGIEAIPMDQYTDDIREPVHGRTLTVTYTSVAGFHVTIPKLDATTGLVHWGDGTEEPYAENVTHRYQAGTHVMVLETMGGTGTFSIPGIEYVEEIDLRNFHINK</sequence>
<protein>
    <submittedName>
        <fullName evidence="1">Uncharacterized protein</fullName>
    </submittedName>
</protein>
<gene>
    <name evidence="1" type="ORF">E5339_20920</name>
</gene>
<reference evidence="1 2" key="1">
    <citation type="submission" date="2019-04" db="EMBL/GenBank/DDBJ databases">
        <title>Microbes associate with the intestines of laboratory mice.</title>
        <authorList>
            <person name="Navarre W."/>
            <person name="Wong E."/>
            <person name="Huang K."/>
            <person name="Tropini C."/>
            <person name="Ng K."/>
            <person name="Yu B."/>
        </authorList>
    </citation>
    <scope>NUCLEOTIDE SEQUENCE [LARGE SCALE GENOMIC DNA]</scope>
    <source>
        <strain evidence="1 2">NM22_B1</strain>
    </source>
</reference>
<evidence type="ECO:0000313" key="2">
    <source>
        <dbReference type="Proteomes" id="UP000310760"/>
    </source>
</evidence>
<dbReference type="Gene3D" id="2.60.40.2620">
    <property type="entry name" value="Fimbrillin-like"/>
    <property type="match status" value="1"/>
</dbReference>
<accession>A0A4S2FCT7</accession>
<name>A0A4S2FCT7_9BACT</name>
<dbReference type="EMBL" id="SRYJ01000085">
    <property type="protein sequence ID" value="TGY66407.1"/>
    <property type="molecule type" value="Genomic_DNA"/>
</dbReference>
<organism evidence="1 2">
    <name type="scientific">Phocaeicola sartorii</name>
    <dbReference type="NCBI Taxonomy" id="671267"/>
    <lineage>
        <taxon>Bacteria</taxon>
        <taxon>Pseudomonadati</taxon>
        <taxon>Bacteroidota</taxon>
        <taxon>Bacteroidia</taxon>
        <taxon>Bacteroidales</taxon>
        <taxon>Bacteroidaceae</taxon>
        <taxon>Phocaeicola</taxon>
    </lineage>
</organism>
<dbReference type="CDD" id="cd13120">
    <property type="entry name" value="BF2867_like_N"/>
    <property type="match status" value="1"/>
</dbReference>
<evidence type="ECO:0000313" key="1">
    <source>
        <dbReference type="EMBL" id="TGY66407.1"/>
    </source>
</evidence>
<dbReference type="InterPro" id="IPR025049">
    <property type="entry name" value="Mfa-like_1"/>
</dbReference>
<comment type="caution">
    <text evidence="1">The sequence shown here is derived from an EMBL/GenBank/DDBJ whole genome shotgun (WGS) entry which is preliminary data.</text>
</comment>
<dbReference type="AlphaFoldDB" id="A0A4S2FCT7"/>